<protein>
    <submittedName>
        <fullName evidence="1">SEC-C domain-containing protein</fullName>
    </submittedName>
</protein>
<accession>A0A6M4IPS5</accession>
<dbReference type="KEGG" id="ggr:HKW67_01475"/>
<proteinExistence type="predicted"/>
<keyword evidence="2" id="KW-1185">Reference proteome</keyword>
<dbReference type="RefSeq" id="WP_171223707.1">
    <property type="nucleotide sequence ID" value="NZ_CP053085.1"/>
</dbReference>
<evidence type="ECO:0000313" key="1">
    <source>
        <dbReference type="EMBL" id="QJR34281.1"/>
    </source>
</evidence>
<reference evidence="1 2" key="1">
    <citation type="submission" date="2020-05" db="EMBL/GenBank/DDBJ databases">
        <title>Complete genome sequence of Gemmatimonas greenlandica TET16.</title>
        <authorList>
            <person name="Zeng Y."/>
        </authorList>
    </citation>
    <scope>NUCLEOTIDE SEQUENCE [LARGE SCALE GENOMIC DNA]</scope>
    <source>
        <strain evidence="1 2">TET16</strain>
    </source>
</reference>
<evidence type="ECO:0000313" key="2">
    <source>
        <dbReference type="Proteomes" id="UP000500938"/>
    </source>
</evidence>
<dbReference type="Gene3D" id="3.10.450.50">
    <property type="match status" value="1"/>
</dbReference>
<organism evidence="1 2">
    <name type="scientific">Gemmatimonas groenlandica</name>
    <dbReference type="NCBI Taxonomy" id="2732249"/>
    <lineage>
        <taxon>Bacteria</taxon>
        <taxon>Pseudomonadati</taxon>
        <taxon>Gemmatimonadota</taxon>
        <taxon>Gemmatimonadia</taxon>
        <taxon>Gemmatimonadales</taxon>
        <taxon>Gemmatimonadaceae</taxon>
        <taxon>Gemmatimonas</taxon>
    </lineage>
</organism>
<dbReference type="AlphaFoldDB" id="A0A6M4IPS5"/>
<sequence>MDRNAPCPCGSGKKFKKCHGAAVPPEAAALPAEARAEWLRGDVVLQRQKRVGQELLDWAEKKMGAEWIDASLDAWGVTEDEDIDEGVADLFTTWSLFNYEPNSLGRPIAAAWLDDAAGKRADVDTRALVSAALRAPLGLWEVETVEAGVGATITDRFSNTTCFVHEPDLTHDLGPSEFLLAYVVEADGVRVFSGLHADTLVIVDGKELLADVCADAGVGAAPLPAELQRDASWQIRVSRRFSETAAIAYDDGAHEHGEDDDIR</sequence>
<dbReference type="InterPro" id="IPR004027">
    <property type="entry name" value="SEC_C_motif"/>
</dbReference>
<name>A0A6M4IPS5_9BACT</name>
<gene>
    <name evidence="1" type="ORF">HKW67_01475</name>
</gene>
<dbReference type="Pfam" id="PF02810">
    <property type="entry name" value="SEC-C"/>
    <property type="match status" value="1"/>
</dbReference>
<dbReference type="Proteomes" id="UP000500938">
    <property type="component" value="Chromosome"/>
</dbReference>
<dbReference type="SUPFAM" id="SSF103642">
    <property type="entry name" value="Sec-C motif"/>
    <property type="match status" value="1"/>
</dbReference>
<dbReference type="EMBL" id="CP053085">
    <property type="protein sequence ID" value="QJR34281.1"/>
    <property type="molecule type" value="Genomic_DNA"/>
</dbReference>